<feature type="transmembrane region" description="Helical" evidence="1">
    <location>
        <begin position="66"/>
        <end position="84"/>
    </location>
</feature>
<dbReference type="EMBL" id="FQVL01000016">
    <property type="protein sequence ID" value="SHF34292.1"/>
    <property type="molecule type" value="Genomic_DNA"/>
</dbReference>
<keyword evidence="1" id="KW-0812">Transmembrane</keyword>
<dbReference type="GO" id="GO:0009273">
    <property type="term" value="P:peptidoglycan-based cell wall biogenesis"/>
    <property type="evidence" value="ECO:0007669"/>
    <property type="project" value="TreeGrafter"/>
</dbReference>
<dbReference type="Proteomes" id="UP000184476">
    <property type="component" value="Unassembled WGS sequence"/>
</dbReference>
<keyword evidence="1" id="KW-0472">Membrane</keyword>
<evidence type="ECO:0000313" key="3">
    <source>
        <dbReference type="Proteomes" id="UP000184476"/>
    </source>
</evidence>
<dbReference type="PANTHER" id="PTHR43535">
    <property type="entry name" value="PHOSPHATIDATE CYTIDYLYLTRANSFERASE"/>
    <property type="match status" value="1"/>
</dbReference>
<gene>
    <name evidence="2" type="ORF">SAMN05444392_11629</name>
</gene>
<keyword evidence="2" id="KW-0808">Transferase</keyword>
<accession>A0A1M5AWH8</accession>
<dbReference type="AlphaFoldDB" id="A0A1M5AWH8"/>
<proteinExistence type="predicted"/>
<dbReference type="PANTHER" id="PTHR43535:SF1">
    <property type="entry name" value="PHOSPHATIDATE CYTIDYLYLTRANSFERASE"/>
    <property type="match status" value="1"/>
</dbReference>
<keyword evidence="2" id="KW-0548">Nucleotidyltransferase</keyword>
<feature type="transmembrane region" description="Helical" evidence="1">
    <location>
        <begin position="93"/>
        <end position="110"/>
    </location>
</feature>
<dbReference type="OrthoDB" id="9799199at2"/>
<feature type="transmembrane region" description="Helical" evidence="1">
    <location>
        <begin position="6"/>
        <end position="26"/>
    </location>
</feature>
<reference evidence="2 3" key="1">
    <citation type="submission" date="2016-11" db="EMBL/GenBank/DDBJ databases">
        <authorList>
            <person name="Jaros S."/>
            <person name="Januszkiewicz K."/>
            <person name="Wedrychowicz H."/>
        </authorList>
    </citation>
    <scope>NUCLEOTIDE SEQUENCE [LARGE SCALE GENOMIC DNA]</scope>
    <source>
        <strain evidence="2 3">DSM 44666</strain>
    </source>
</reference>
<feature type="transmembrane region" description="Helical" evidence="1">
    <location>
        <begin position="219"/>
        <end position="237"/>
    </location>
</feature>
<keyword evidence="3" id="KW-1185">Reference proteome</keyword>
<organism evidence="2 3">
    <name type="scientific">Seinonella peptonophila</name>
    <dbReference type="NCBI Taxonomy" id="112248"/>
    <lineage>
        <taxon>Bacteria</taxon>
        <taxon>Bacillati</taxon>
        <taxon>Bacillota</taxon>
        <taxon>Bacilli</taxon>
        <taxon>Bacillales</taxon>
        <taxon>Thermoactinomycetaceae</taxon>
        <taxon>Seinonella</taxon>
    </lineage>
</organism>
<feature type="transmembrane region" description="Helical" evidence="1">
    <location>
        <begin position="148"/>
        <end position="167"/>
    </location>
</feature>
<feature type="transmembrane region" description="Helical" evidence="1">
    <location>
        <begin position="116"/>
        <end position="136"/>
    </location>
</feature>
<evidence type="ECO:0000256" key="1">
    <source>
        <dbReference type="SAM" id="Phobius"/>
    </source>
</evidence>
<dbReference type="GO" id="GO:0005886">
    <property type="term" value="C:plasma membrane"/>
    <property type="evidence" value="ECO:0007669"/>
    <property type="project" value="TreeGrafter"/>
</dbReference>
<feature type="transmembrane region" description="Helical" evidence="1">
    <location>
        <begin position="179"/>
        <end position="199"/>
    </location>
</feature>
<feature type="transmembrane region" description="Helical" evidence="1">
    <location>
        <begin position="38"/>
        <end position="60"/>
    </location>
</feature>
<dbReference type="Pfam" id="PF01148">
    <property type="entry name" value="CTP_transf_1"/>
    <property type="match status" value="1"/>
</dbReference>
<keyword evidence="1" id="KW-1133">Transmembrane helix</keyword>
<feature type="transmembrane region" description="Helical" evidence="1">
    <location>
        <begin position="243"/>
        <end position="263"/>
    </location>
</feature>
<evidence type="ECO:0000313" key="2">
    <source>
        <dbReference type="EMBL" id="SHF34292.1"/>
    </source>
</evidence>
<name>A0A1M5AWH8_9BACL</name>
<sequence>MKIQSHHIFIVFWSLVSILIIVSLLYKWWKQRKQKELQVVHISIRFWWLMVGIFLIAVIIHSRLSVAFFGLISFLALKEFFTLIPNARAHRRVLFFAYLAIPTQFYWIYIKWYGMFIIYIPVYMFLLIPFMVSLTGDSHRFLRSVGSIHWGLMLMVFSISHISYLFILPPSSEVNYEGAGLLLYVLILTRVNDTAHFLIGRRWGRHSLASPQTKTWEGFTGGMIVTISMSYLLAPMLTPLNAIHSLFCGFILSIGGFMGAVNISSLKYDLGVKPEELIPGHGGVLSRLDSLMFNAPIFFHYMHYFYY</sequence>
<dbReference type="RefSeq" id="WP_139279166.1">
    <property type="nucleotide sequence ID" value="NZ_FQVL01000016.1"/>
</dbReference>
<protein>
    <submittedName>
        <fullName evidence="2">Phosphatidate cytidylyltransferase</fullName>
    </submittedName>
</protein>
<dbReference type="GO" id="GO:0016779">
    <property type="term" value="F:nucleotidyltransferase activity"/>
    <property type="evidence" value="ECO:0007669"/>
    <property type="project" value="UniProtKB-KW"/>
</dbReference>
<dbReference type="STRING" id="112248.SAMN05444392_11629"/>